<reference evidence="1 2" key="1">
    <citation type="submission" date="2019-03" db="EMBL/GenBank/DDBJ databases">
        <title>Genomic Encyclopedia of Type Strains, Phase III (KMG-III): the genomes of soil and plant-associated and newly described type strains.</title>
        <authorList>
            <person name="Whitman W."/>
        </authorList>
    </citation>
    <scope>NUCLEOTIDE SEQUENCE [LARGE SCALE GENOMIC DNA]</scope>
    <source>
        <strain evidence="1 2">CECT 8446</strain>
    </source>
</reference>
<dbReference type="OrthoDB" id="826129at2"/>
<comment type="caution">
    <text evidence="1">The sequence shown here is derived from an EMBL/GenBank/DDBJ whole genome shotgun (WGS) entry which is preliminary data.</text>
</comment>
<keyword evidence="2" id="KW-1185">Reference proteome</keyword>
<dbReference type="PROSITE" id="PS51257">
    <property type="entry name" value="PROKAR_LIPOPROTEIN"/>
    <property type="match status" value="1"/>
</dbReference>
<evidence type="ECO:0008006" key="3">
    <source>
        <dbReference type="Google" id="ProtNLM"/>
    </source>
</evidence>
<accession>A0A4V3D2A9</accession>
<protein>
    <recommendedName>
        <fullName evidence="3">META domain-containing protein</fullName>
    </recommendedName>
</protein>
<proteinExistence type="predicted"/>
<organism evidence="1 2">
    <name type="scientific">Algoriphagus boseongensis</name>
    <dbReference type="NCBI Taxonomy" id="1442587"/>
    <lineage>
        <taxon>Bacteria</taxon>
        <taxon>Pseudomonadati</taxon>
        <taxon>Bacteroidota</taxon>
        <taxon>Cytophagia</taxon>
        <taxon>Cytophagales</taxon>
        <taxon>Cyclobacteriaceae</taxon>
        <taxon>Algoriphagus</taxon>
    </lineage>
</organism>
<dbReference type="EMBL" id="SNYF01000005">
    <property type="protein sequence ID" value="TDQ18217.1"/>
    <property type="molecule type" value="Genomic_DNA"/>
</dbReference>
<dbReference type="AlphaFoldDB" id="A0A4V3D2A9"/>
<gene>
    <name evidence="1" type="ORF">DFQ04_0015</name>
</gene>
<dbReference type="RefSeq" id="WP_133551448.1">
    <property type="nucleotide sequence ID" value="NZ_SNYF01000005.1"/>
</dbReference>
<dbReference type="Proteomes" id="UP000294535">
    <property type="component" value="Unassembled WGS sequence"/>
</dbReference>
<name>A0A4V3D2A9_9BACT</name>
<evidence type="ECO:0000313" key="2">
    <source>
        <dbReference type="Proteomes" id="UP000294535"/>
    </source>
</evidence>
<sequence length="137" mass="15934">MKRILTLFILGLLFSCTEKEEIPRSDEFLINTLTTEQWRLEFYEENGVERVGLFEGINFIFLSIGKVEVYRGTQLLGEGAWKTRTANRRVEFELSFGENSNFKELNGAYYQTFLANERLMFREIGGNSGKQISLKQL</sequence>
<evidence type="ECO:0000313" key="1">
    <source>
        <dbReference type="EMBL" id="TDQ18217.1"/>
    </source>
</evidence>